<keyword evidence="3" id="KW-1185">Reference proteome</keyword>
<evidence type="ECO:0000313" key="2">
    <source>
        <dbReference type="EMBL" id="GMS79857.1"/>
    </source>
</evidence>
<feature type="compositionally biased region" description="Low complexity" evidence="1">
    <location>
        <begin position="1"/>
        <end position="17"/>
    </location>
</feature>
<name>A0AAV5S9K2_9BILA</name>
<gene>
    <name evidence="2" type="ORF">PENTCL1PPCAC_2032</name>
</gene>
<dbReference type="AlphaFoldDB" id="A0AAV5S9K2"/>
<dbReference type="EMBL" id="BTSX01000001">
    <property type="protein sequence ID" value="GMS79857.1"/>
    <property type="molecule type" value="Genomic_DNA"/>
</dbReference>
<feature type="region of interest" description="Disordered" evidence="1">
    <location>
        <begin position="1"/>
        <end position="33"/>
    </location>
</feature>
<comment type="caution">
    <text evidence="2">The sequence shown here is derived from an EMBL/GenBank/DDBJ whole genome shotgun (WGS) entry which is preliminary data.</text>
</comment>
<dbReference type="Proteomes" id="UP001432027">
    <property type="component" value="Unassembled WGS sequence"/>
</dbReference>
<organism evidence="2 3">
    <name type="scientific">Pristionchus entomophagus</name>
    <dbReference type="NCBI Taxonomy" id="358040"/>
    <lineage>
        <taxon>Eukaryota</taxon>
        <taxon>Metazoa</taxon>
        <taxon>Ecdysozoa</taxon>
        <taxon>Nematoda</taxon>
        <taxon>Chromadorea</taxon>
        <taxon>Rhabditida</taxon>
        <taxon>Rhabditina</taxon>
        <taxon>Diplogasteromorpha</taxon>
        <taxon>Diplogasteroidea</taxon>
        <taxon>Neodiplogasteridae</taxon>
        <taxon>Pristionchus</taxon>
    </lineage>
</organism>
<reference evidence="2" key="1">
    <citation type="submission" date="2023-10" db="EMBL/GenBank/DDBJ databases">
        <title>Genome assembly of Pristionchus species.</title>
        <authorList>
            <person name="Yoshida K."/>
            <person name="Sommer R.J."/>
        </authorList>
    </citation>
    <scope>NUCLEOTIDE SEQUENCE</scope>
    <source>
        <strain evidence="2">RS0144</strain>
    </source>
</reference>
<accession>A0AAV5S9K2</accession>
<feature type="non-terminal residue" evidence="2">
    <location>
        <position position="1"/>
    </location>
</feature>
<evidence type="ECO:0000256" key="1">
    <source>
        <dbReference type="SAM" id="MobiDB-lite"/>
    </source>
</evidence>
<sequence length="114" mass="13041">TDISSSTTIKSSTSDASPSTRKMTTSAIRSTMRAERVMEEKKIERMDNTVMENIHSDCLPHLLTQSEKCMRPLLNRWMGMREGRGSISNVRSILKSYNIPSLFSFLLRDSRIVR</sequence>
<feature type="compositionally biased region" description="Polar residues" evidence="1">
    <location>
        <begin position="18"/>
        <end position="29"/>
    </location>
</feature>
<evidence type="ECO:0000313" key="3">
    <source>
        <dbReference type="Proteomes" id="UP001432027"/>
    </source>
</evidence>
<protein>
    <submittedName>
        <fullName evidence="2">Uncharacterized protein</fullName>
    </submittedName>
</protein>
<proteinExistence type="predicted"/>